<dbReference type="Pfam" id="PF22564">
    <property type="entry name" value="HAAS"/>
    <property type="match status" value="1"/>
</dbReference>
<feature type="transmembrane region" description="Helical" evidence="1">
    <location>
        <begin position="152"/>
        <end position="169"/>
    </location>
</feature>
<proteinExistence type="predicted"/>
<dbReference type="AlphaFoldDB" id="A0A1Y0VT23"/>
<keyword evidence="1" id="KW-1133">Transmembrane helix</keyword>
<dbReference type="Proteomes" id="UP000196118">
    <property type="component" value="Chromosome"/>
</dbReference>
<keyword evidence="1" id="KW-0812">Transmembrane</keyword>
<dbReference type="RefSeq" id="WP_061812223.1">
    <property type="nucleotide sequence ID" value="NZ_CP085178.1"/>
</dbReference>
<gene>
    <name evidence="2" type="ORF">S100892_00172</name>
</gene>
<protein>
    <recommendedName>
        <fullName evidence="4">DUF1700 domain-containing protein</fullName>
    </recommendedName>
</protein>
<dbReference type="EMBL" id="CP021474">
    <property type="protein sequence ID" value="ARW18778.1"/>
    <property type="molecule type" value="Genomic_DNA"/>
</dbReference>
<feature type="transmembrane region" description="Helical" evidence="1">
    <location>
        <begin position="116"/>
        <end position="145"/>
    </location>
</feature>
<keyword evidence="1" id="KW-0472">Membrane</keyword>
<sequence length="206" mass="23259">MNDYIEELESHLSPLTRAERSDVIEFYSEYLQDSGLVSYQQAVSSLGTPKQLARKILADYSIKAGEQSEPESSDFKRPRQDVKTIWLIILAIFSTPITIPLALGLFMAIFGVIFGMIVAVLGVGLAFTIFGIIAIIIFIIGLTLLATSFWTGIYYIGFGLLVIGIYLILIPFIRWILILILHGTSLFFRWLYAKIVTRRTEKRGDR</sequence>
<evidence type="ECO:0000313" key="2">
    <source>
        <dbReference type="EMBL" id="ARW18778.1"/>
    </source>
</evidence>
<evidence type="ECO:0008006" key="4">
    <source>
        <dbReference type="Google" id="ProtNLM"/>
    </source>
</evidence>
<name>A0A1Y0VT23_PEDPE</name>
<accession>A0A1Y0VT23</accession>
<evidence type="ECO:0000256" key="1">
    <source>
        <dbReference type="SAM" id="Phobius"/>
    </source>
</evidence>
<feature type="transmembrane region" description="Helical" evidence="1">
    <location>
        <begin position="175"/>
        <end position="193"/>
    </location>
</feature>
<evidence type="ECO:0000313" key="3">
    <source>
        <dbReference type="Proteomes" id="UP000196118"/>
    </source>
</evidence>
<reference evidence="2 3" key="1">
    <citation type="submission" date="2017-05" db="EMBL/GenBank/DDBJ databases">
        <title>Genome sequence of Pediococcus pentosaceus strain SRCM100892.</title>
        <authorList>
            <person name="Cho S.H."/>
        </authorList>
    </citation>
    <scope>NUCLEOTIDE SEQUENCE [LARGE SCALE GENOMIC DNA]</scope>
    <source>
        <strain evidence="2 3">SRCM100892</strain>
    </source>
</reference>
<feature type="transmembrane region" description="Helical" evidence="1">
    <location>
        <begin position="85"/>
        <end position="110"/>
    </location>
</feature>
<organism evidence="2 3">
    <name type="scientific">Pediococcus pentosaceus</name>
    <dbReference type="NCBI Taxonomy" id="1255"/>
    <lineage>
        <taxon>Bacteria</taxon>
        <taxon>Bacillati</taxon>
        <taxon>Bacillota</taxon>
        <taxon>Bacilli</taxon>
        <taxon>Lactobacillales</taxon>
        <taxon>Lactobacillaceae</taxon>
        <taxon>Pediococcus</taxon>
    </lineage>
</organism>